<keyword evidence="1" id="KW-0143">Chaperone</keyword>
<dbReference type="PANTHER" id="PTHR34227">
    <property type="entry name" value="CHAPERONE PROTEIN YCDY"/>
    <property type="match status" value="1"/>
</dbReference>
<evidence type="ECO:0000313" key="3">
    <source>
        <dbReference type="Proteomes" id="UP001176021"/>
    </source>
</evidence>
<accession>A0ABT8QK59</accession>
<reference evidence="2" key="1">
    <citation type="submission" date="2022-05" db="EMBL/GenBank/DDBJ databases">
        <title>Expanded diversity of anoxic marine methylotrophy in a Black Sea sulfate reducing microorganism.</title>
        <authorList>
            <person name="Fischer P.Q."/>
            <person name="Stams A.J.M."/>
            <person name="Villanueva L."/>
            <person name="Sousa D.Z."/>
        </authorList>
    </citation>
    <scope>NUCLEOTIDE SEQUENCE</scope>
    <source>
        <strain evidence="2">P130</strain>
    </source>
</reference>
<dbReference type="Gene3D" id="1.10.3480.10">
    <property type="entry name" value="TorD-like"/>
    <property type="match status" value="1"/>
</dbReference>
<comment type="caution">
    <text evidence="2">The sequence shown here is derived from an EMBL/GenBank/DDBJ whole genome shotgun (WGS) entry which is preliminary data.</text>
</comment>
<dbReference type="InterPro" id="IPR020945">
    <property type="entry name" value="DMSO/NO3_reduct_chaperone"/>
</dbReference>
<dbReference type="InterPro" id="IPR036411">
    <property type="entry name" value="TorD-like_sf"/>
</dbReference>
<dbReference type="PANTHER" id="PTHR34227:SF1">
    <property type="entry name" value="DIMETHYL SULFOXIDE REDUCTASE CHAPERONE-RELATED"/>
    <property type="match status" value="1"/>
</dbReference>
<gene>
    <name evidence="2" type="ORF">M8H41_02330</name>
</gene>
<organism evidence="2 3">
    <name type="scientific">Desulfosporosinus nitroreducens</name>
    <dbReference type="NCBI Taxonomy" id="2018668"/>
    <lineage>
        <taxon>Bacteria</taxon>
        <taxon>Bacillati</taxon>
        <taxon>Bacillota</taxon>
        <taxon>Clostridia</taxon>
        <taxon>Eubacteriales</taxon>
        <taxon>Desulfitobacteriaceae</taxon>
        <taxon>Desulfosporosinus</taxon>
    </lineage>
</organism>
<evidence type="ECO:0000256" key="1">
    <source>
        <dbReference type="ARBA" id="ARBA00023186"/>
    </source>
</evidence>
<keyword evidence="3" id="KW-1185">Reference proteome</keyword>
<evidence type="ECO:0000313" key="2">
    <source>
        <dbReference type="EMBL" id="MDO0821698.1"/>
    </source>
</evidence>
<dbReference type="SUPFAM" id="SSF89155">
    <property type="entry name" value="TorD-like"/>
    <property type="match status" value="1"/>
</dbReference>
<dbReference type="Proteomes" id="UP001176021">
    <property type="component" value="Unassembled WGS sequence"/>
</dbReference>
<dbReference type="EMBL" id="JAMJEV010000002">
    <property type="protein sequence ID" value="MDO0821698.1"/>
    <property type="molecule type" value="Genomic_DNA"/>
</dbReference>
<proteinExistence type="predicted"/>
<protein>
    <submittedName>
        <fullName evidence="2">Molecular chaperone TorD family protein</fullName>
    </submittedName>
</protein>
<sequence>MNTIQEQKVKEAFATSDFFQLLSLSLRLPTIELAEALLDGSYRQDGINILEELSCSQGDLSLVSEALDRLKGSKVDATPLLIEMRREYTRLFDDPKQPALNIYETLFLHPEDNQGAMLFISPTALDVERCYREAGVSLVRQSAEPADHMATELEFMMYLYGKLGQALQEQNNEELEKIAQQIQQFEEMHLKKWCVEFFNGLQTESTSTSYQALAKLAKTGLGHLGT</sequence>
<dbReference type="InterPro" id="IPR050289">
    <property type="entry name" value="TorD/DmsD_chaperones"/>
</dbReference>
<dbReference type="RefSeq" id="WP_301997852.1">
    <property type="nucleotide sequence ID" value="NZ_JAMJEV010000002.1"/>
</dbReference>
<name>A0ABT8QK59_9FIRM</name>
<dbReference type="Pfam" id="PF02613">
    <property type="entry name" value="Nitrate_red_del"/>
    <property type="match status" value="1"/>
</dbReference>